<name>A0ABM1YBQ6_AEDAL</name>
<evidence type="ECO:0000313" key="3">
    <source>
        <dbReference type="Proteomes" id="UP000069940"/>
    </source>
</evidence>
<organism evidence="2 3">
    <name type="scientific">Aedes albopictus</name>
    <name type="common">Asian tiger mosquito</name>
    <name type="synonym">Stegomyia albopicta</name>
    <dbReference type="NCBI Taxonomy" id="7160"/>
    <lineage>
        <taxon>Eukaryota</taxon>
        <taxon>Metazoa</taxon>
        <taxon>Ecdysozoa</taxon>
        <taxon>Arthropoda</taxon>
        <taxon>Hexapoda</taxon>
        <taxon>Insecta</taxon>
        <taxon>Pterygota</taxon>
        <taxon>Neoptera</taxon>
        <taxon>Endopterygota</taxon>
        <taxon>Diptera</taxon>
        <taxon>Nematocera</taxon>
        <taxon>Culicoidea</taxon>
        <taxon>Culicidae</taxon>
        <taxon>Culicinae</taxon>
        <taxon>Aedini</taxon>
        <taxon>Aedes</taxon>
        <taxon>Stegomyia</taxon>
    </lineage>
</organism>
<keyword evidence="3" id="KW-1185">Reference proteome</keyword>
<proteinExistence type="predicted"/>
<reference evidence="3" key="1">
    <citation type="journal article" date="2015" name="Proc. Natl. Acad. Sci. U.S.A.">
        <title>Genome sequence of the Asian Tiger mosquito, Aedes albopictus, reveals insights into its biology, genetics, and evolution.</title>
        <authorList>
            <person name="Chen X.G."/>
            <person name="Jiang X."/>
            <person name="Gu J."/>
            <person name="Xu M."/>
            <person name="Wu Y."/>
            <person name="Deng Y."/>
            <person name="Zhang C."/>
            <person name="Bonizzoni M."/>
            <person name="Dermauw W."/>
            <person name="Vontas J."/>
            <person name="Armbruster P."/>
            <person name="Huang X."/>
            <person name="Yang Y."/>
            <person name="Zhang H."/>
            <person name="He W."/>
            <person name="Peng H."/>
            <person name="Liu Y."/>
            <person name="Wu K."/>
            <person name="Chen J."/>
            <person name="Lirakis M."/>
            <person name="Topalis P."/>
            <person name="Van Leeuwen T."/>
            <person name="Hall A.B."/>
            <person name="Jiang X."/>
            <person name="Thorpe C."/>
            <person name="Mueller R.L."/>
            <person name="Sun C."/>
            <person name="Waterhouse R.M."/>
            <person name="Yan G."/>
            <person name="Tu Z.J."/>
            <person name="Fang X."/>
            <person name="James A.A."/>
        </authorList>
    </citation>
    <scope>NUCLEOTIDE SEQUENCE [LARGE SCALE GENOMIC DNA]</scope>
    <source>
        <strain evidence="3">Foshan</strain>
    </source>
</reference>
<feature type="compositionally biased region" description="Acidic residues" evidence="1">
    <location>
        <begin position="1"/>
        <end position="18"/>
    </location>
</feature>
<dbReference type="EnsemblMetazoa" id="AALFPA23_007658.R10240">
    <property type="protein sequence ID" value="AALFPA23_007658.P10240"/>
    <property type="gene ID" value="AALFPA23_007658"/>
</dbReference>
<feature type="compositionally biased region" description="Acidic residues" evidence="1">
    <location>
        <begin position="34"/>
        <end position="50"/>
    </location>
</feature>
<evidence type="ECO:0000256" key="1">
    <source>
        <dbReference type="SAM" id="MobiDB-lite"/>
    </source>
</evidence>
<evidence type="ECO:0000313" key="2">
    <source>
        <dbReference type="EnsemblMetazoa" id="AALFPA23_007658.P10240"/>
    </source>
</evidence>
<protein>
    <submittedName>
        <fullName evidence="2">Uncharacterized protein</fullName>
    </submittedName>
</protein>
<sequence length="379" mass="43119">MDDQQGSDTEAPEAEPEAEYLIHSDMPDAWSTELPEDPLDDIFDDTEDQKEDQNNRSSRSGSANHEVERLGDSTDIFDCIFLAYKRQFKGQSSGAFIARWQISAPTIESFVCKLWNLAKNHLNREVTFTVQADGSTCPEWGANETPTEADFDKFVLFQSGRRHYSLDKLKEGSSLLQSWRDKEITLLLHVYSLSISNRTVWNSVKESLINPSERDRSGAATTQAVVELADELRSKHGDYLDAHGMAWSFWANSILNGPAHLRESLKDHPPQHLAHLFRAKEGKHVNAILRELTVAHSVNNSYHEEVVALRQIFDMCELNVRNLNNSMKMFKTRLEALELRDKLSDSMIDAMKSTVKVQEDQLGEKLKAQVIDLEDVDHM</sequence>
<dbReference type="GeneID" id="115262759"/>
<dbReference type="RefSeq" id="XP_029721445.2">
    <property type="nucleotide sequence ID" value="XM_029865585.2"/>
</dbReference>
<reference evidence="2" key="2">
    <citation type="submission" date="2025-05" db="UniProtKB">
        <authorList>
            <consortium name="EnsemblMetazoa"/>
        </authorList>
    </citation>
    <scope>IDENTIFICATION</scope>
    <source>
        <strain evidence="2">Foshan</strain>
    </source>
</reference>
<feature type="region of interest" description="Disordered" evidence="1">
    <location>
        <begin position="1"/>
        <end position="67"/>
    </location>
</feature>
<accession>A0ABM1YBQ6</accession>
<dbReference type="Proteomes" id="UP000069940">
    <property type="component" value="Unassembled WGS sequence"/>
</dbReference>